<dbReference type="GO" id="GO:0016881">
    <property type="term" value="F:acid-amino acid ligase activity"/>
    <property type="evidence" value="ECO:0007669"/>
    <property type="project" value="UniProtKB-UniRule"/>
</dbReference>
<organism evidence="7">
    <name type="scientific">Staphylothermus marinus</name>
    <dbReference type="NCBI Taxonomy" id="2280"/>
    <lineage>
        <taxon>Archaea</taxon>
        <taxon>Thermoproteota</taxon>
        <taxon>Thermoprotei</taxon>
        <taxon>Desulfurococcales</taxon>
        <taxon>Desulfurococcaceae</taxon>
        <taxon>Staphylothermus</taxon>
    </lineage>
</organism>
<keyword evidence="3 5" id="KW-0067">ATP-binding</keyword>
<comment type="similarity">
    <text evidence="5">Belongs to the archaeal phosphopantothenate synthetase family.</text>
</comment>
<sequence length="259" mass="28867">MFIPPNHPRRDSLIIREKLVDGFRMGIVAVEGLIAHGRGECFDYLLGEKTHDFAYEAAKVAVALLLTAEKPVISVNGNVAALVPNEVVELAKLTNSKIEVNLFYRTPEREEAIANWLKKHGADEVLGVGEDASSTIPELFSERRRVSPRGILIADVVLVPLEDGDRTEALKKIGKKVIAIDLNPFSRTARAADVTIVDNVVRAMKHMVLLARELKNVDKSDLRSIIEKYDNNAILQRAVRRILDRLREASESKLVIDFS</sequence>
<comment type="catalytic activity">
    <reaction evidence="5">
        <text>(R)-4-phosphopantoate + beta-alanine + ATP = (R)-4'-phosphopantothenate + AMP + diphosphate + H(+)</text>
        <dbReference type="Rhea" id="RHEA:27930"/>
        <dbReference type="ChEBI" id="CHEBI:10986"/>
        <dbReference type="ChEBI" id="CHEBI:15378"/>
        <dbReference type="ChEBI" id="CHEBI:30616"/>
        <dbReference type="ChEBI" id="CHEBI:33019"/>
        <dbReference type="ChEBI" id="CHEBI:57966"/>
        <dbReference type="ChEBI" id="CHEBI:61294"/>
        <dbReference type="ChEBI" id="CHEBI:456215"/>
        <dbReference type="EC" id="6.3.2.36"/>
    </reaction>
</comment>
<dbReference type="AlphaFoldDB" id="A0A7C4JM69"/>
<keyword evidence="2 5" id="KW-0547">Nucleotide-binding</keyword>
<proteinExistence type="inferred from homology"/>
<evidence type="ECO:0000313" key="7">
    <source>
        <dbReference type="EMBL" id="HGQ74162.1"/>
    </source>
</evidence>
<comment type="subunit">
    <text evidence="5">Homodimer.</text>
</comment>
<dbReference type="NCBIfam" id="NF010324">
    <property type="entry name" value="PRK13761.1"/>
    <property type="match status" value="1"/>
</dbReference>
<feature type="binding site" evidence="5">
    <location>
        <begin position="187"/>
        <end position="188"/>
    </location>
    <ligand>
        <name>ATP</name>
        <dbReference type="ChEBI" id="CHEBI:30616"/>
    </ligand>
</feature>
<keyword evidence="4 5" id="KW-0173">Coenzyme A biosynthesis</keyword>
<protein>
    <recommendedName>
        <fullName evidence="5">4-phosphopantoate--beta-alanine ligase</fullName>
        <ecNumber evidence="5">6.3.2.36</ecNumber>
    </recommendedName>
    <alternativeName>
        <fullName evidence="5">Phosphopantothenate synthetase</fullName>
        <shortName evidence="5">PPS</shortName>
    </alternativeName>
</protein>
<name>A0A7C4JM69_STAMA</name>
<dbReference type="EC" id="6.3.2.36" evidence="5"/>
<accession>A0A7C4JM69</accession>
<evidence type="ECO:0000256" key="3">
    <source>
        <dbReference type="ARBA" id="ARBA00022840"/>
    </source>
</evidence>
<dbReference type="GO" id="GO:0005524">
    <property type="term" value="F:ATP binding"/>
    <property type="evidence" value="ECO:0007669"/>
    <property type="project" value="UniProtKB-KW"/>
</dbReference>
<dbReference type="PANTHER" id="PTHR40695">
    <property type="entry name" value="4-PHOSPHOPANTOATE--BETA-ALANINE LIGASE"/>
    <property type="match status" value="1"/>
</dbReference>
<comment type="pathway">
    <text evidence="5">Cofactor biosynthesis; coenzyme A biosynthesis.</text>
</comment>
<feature type="binding site" evidence="5">
    <location>
        <position position="16"/>
    </location>
    <ligand>
        <name>ATP</name>
        <dbReference type="ChEBI" id="CHEBI:30616"/>
    </ligand>
</feature>
<dbReference type="EMBL" id="DTBP01000024">
    <property type="protein sequence ID" value="HGQ74162.1"/>
    <property type="molecule type" value="Genomic_DNA"/>
</dbReference>
<dbReference type="PIRSF" id="PIRSF004853">
    <property type="entry name" value="UCP004853"/>
    <property type="match status" value="1"/>
</dbReference>
<dbReference type="GO" id="GO:0015937">
    <property type="term" value="P:coenzyme A biosynthetic process"/>
    <property type="evidence" value="ECO:0007669"/>
    <property type="project" value="UniProtKB-UniRule"/>
</dbReference>
<gene>
    <name evidence="6" type="ORF">ENU09_02380</name>
    <name evidence="7" type="ORF">ENU20_03700</name>
</gene>
<dbReference type="InterPro" id="IPR002855">
    <property type="entry name" value="PPS/PS"/>
</dbReference>
<dbReference type="Pfam" id="PF02006">
    <property type="entry name" value="PPS_PS"/>
    <property type="match status" value="1"/>
</dbReference>
<comment type="caution">
    <text evidence="7">The sequence shown here is derived from an EMBL/GenBank/DDBJ whole genome shotgun (WGS) entry which is preliminary data.</text>
</comment>
<dbReference type="InterPro" id="IPR038138">
    <property type="entry name" value="PPS/PS_sf"/>
</dbReference>
<reference evidence="7" key="1">
    <citation type="journal article" date="2020" name="mSystems">
        <title>Genome- and Community-Level Interaction Insights into Carbon Utilization and Element Cycling Functions of Hydrothermarchaeota in Hydrothermal Sediment.</title>
        <authorList>
            <person name="Zhou Z."/>
            <person name="Liu Y."/>
            <person name="Xu W."/>
            <person name="Pan J."/>
            <person name="Luo Z.H."/>
            <person name="Li M."/>
        </authorList>
    </citation>
    <scope>NUCLEOTIDE SEQUENCE [LARGE SCALE GENOMIC DNA]</scope>
    <source>
        <strain evidence="6">SpSt-638</strain>
        <strain evidence="7">SpSt-648</strain>
    </source>
</reference>
<evidence type="ECO:0000256" key="2">
    <source>
        <dbReference type="ARBA" id="ARBA00022741"/>
    </source>
</evidence>
<comment type="function">
    <text evidence="5">Catalyzes the condensation of (R)-4-phosphopantoate and beta-alanine to 4'-phosphopantothenate in the CoA biosynthesis pathway.</text>
</comment>
<dbReference type="HAMAP" id="MF_02224">
    <property type="entry name" value="PPS"/>
    <property type="match status" value="1"/>
</dbReference>
<dbReference type="Gene3D" id="3.40.50.12640">
    <property type="entry name" value="Phosphopantoate/pantothenate synthetase"/>
    <property type="match status" value="1"/>
</dbReference>
<dbReference type="EMBL" id="DTBE01000062">
    <property type="protein sequence ID" value="HGQ59548.1"/>
    <property type="molecule type" value="Genomic_DNA"/>
</dbReference>
<dbReference type="NCBIfam" id="NF041123">
    <property type="entry name" value="phpantohe_syn_Arch"/>
    <property type="match status" value="1"/>
</dbReference>
<dbReference type="PANTHER" id="PTHR40695:SF1">
    <property type="entry name" value="4-PHOSPHOPANTOATE--BETA-ALANINE LIGASE"/>
    <property type="match status" value="1"/>
</dbReference>
<keyword evidence="1 5" id="KW-0436">Ligase</keyword>
<dbReference type="UniPathway" id="UPA00241"/>
<evidence type="ECO:0000313" key="6">
    <source>
        <dbReference type="EMBL" id="HGQ59548.1"/>
    </source>
</evidence>
<evidence type="ECO:0000256" key="4">
    <source>
        <dbReference type="ARBA" id="ARBA00022993"/>
    </source>
</evidence>
<evidence type="ECO:0000256" key="5">
    <source>
        <dbReference type="HAMAP-Rule" id="MF_02224"/>
    </source>
</evidence>
<feature type="binding site" evidence="5">
    <location>
        <begin position="181"/>
        <end position="183"/>
    </location>
    <ligand>
        <name>ATP</name>
        <dbReference type="ChEBI" id="CHEBI:30616"/>
    </ligand>
</feature>
<feature type="binding site" evidence="5">
    <location>
        <begin position="199"/>
        <end position="200"/>
    </location>
    <ligand>
        <name>ATP</name>
        <dbReference type="ChEBI" id="CHEBI:30616"/>
    </ligand>
</feature>
<feature type="binding site" evidence="5">
    <location>
        <position position="38"/>
    </location>
    <ligand>
        <name>ATP</name>
        <dbReference type="ChEBI" id="CHEBI:30616"/>
    </ligand>
</feature>
<evidence type="ECO:0000256" key="1">
    <source>
        <dbReference type="ARBA" id="ARBA00022598"/>
    </source>
</evidence>